<dbReference type="Gene3D" id="3.40.50.200">
    <property type="entry name" value="Peptidase S8/S53 domain"/>
    <property type="match status" value="1"/>
</dbReference>
<dbReference type="InterPro" id="IPR036852">
    <property type="entry name" value="Peptidase_S8/S53_dom_sf"/>
</dbReference>
<evidence type="ECO:0000313" key="4">
    <source>
        <dbReference type="EMBL" id="KKR13672.1"/>
    </source>
</evidence>
<sequence>MAKKIKAYFLLFILLMIVSLFGLPQKSAILAENLATADQETILVKYQDNEDIITVQLNPGQTINQALEVYNTSPLVDYAEPNYLYQAASIPNDPFYNNQWYLKRIIADQAWEIADSSPDIIIAVLDSGLQIEHPDLKNNIWTNDREMPDNGLDDDNNGYI</sequence>
<dbReference type="GO" id="GO:0004252">
    <property type="term" value="F:serine-type endopeptidase activity"/>
    <property type="evidence" value="ECO:0007669"/>
    <property type="project" value="InterPro"/>
</dbReference>
<evidence type="ECO:0000256" key="2">
    <source>
        <dbReference type="PROSITE-ProRule" id="PRU01240"/>
    </source>
</evidence>
<evidence type="ECO:0000313" key="5">
    <source>
        <dbReference type="Proteomes" id="UP000034048"/>
    </source>
</evidence>
<dbReference type="Proteomes" id="UP000034048">
    <property type="component" value="Unassembled WGS sequence"/>
</dbReference>
<comment type="similarity">
    <text evidence="2">Belongs to the peptidase S8 family.</text>
</comment>
<keyword evidence="1" id="KW-0378">Hydrolase</keyword>
<feature type="compositionally biased region" description="Acidic residues" evidence="3">
    <location>
        <begin position="151"/>
        <end position="160"/>
    </location>
</feature>
<gene>
    <name evidence="4" type="ORF">UT42_C0041G0001</name>
</gene>
<protein>
    <submittedName>
        <fullName evidence="4">Thermitase</fullName>
    </submittedName>
</protein>
<dbReference type="InterPro" id="IPR023827">
    <property type="entry name" value="Peptidase_S8_Asp-AS"/>
</dbReference>
<accession>A0A0G0RJ74</accession>
<evidence type="ECO:0000256" key="3">
    <source>
        <dbReference type="SAM" id="MobiDB-lite"/>
    </source>
</evidence>
<feature type="region of interest" description="Disordered" evidence="3">
    <location>
        <begin position="141"/>
        <end position="160"/>
    </location>
</feature>
<name>A0A0G0RJ74_9BACT</name>
<proteinExistence type="inferred from homology"/>
<dbReference type="PROSITE" id="PS00136">
    <property type="entry name" value="SUBTILASE_ASP"/>
    <property type="match status" value="1"/>
</dbReference>
<comment type="caution">
    <text evidence="2">Lacks conserved residue(s) required for the propagation of feature annotation.</text>
</comment>
<dbReference type="AlphaFoldDB" id="A0A0G0RJ74"/>
<dbReference type="PROSITE" id="PS51892">
    <property type="entry name" value="SUBTILASE"/>
    <property type="match status" value="1"/>
</dbReference>
<organism evidence="4 5">
    <name type="scientific">Candidatus Falkowbacteria bacterium GW2011_GWA2_39_24</name>
    <dbReference type="NCBI Taxonomy" id="1618634"/>
    <lineage>
        <taxon>Bacteria</taxon>
        <taxon>Candidatus Falkowiibacteriota</taxon>
    </lineage>
</organism>
<feature type="non-terminal residue" evidence="4">
    <location>
        <position position="160"/>
    </location>
</feature>
<dbReference type="SUPFAM" id="SSF52743">
    <property type="entry name" value="Subtilisin-like"/>
    <property type="match status" value="1"/>
</dbReference>
<dbReference type="EMBL" id="LBWS01000041">
    <property type="protein sequence ID" value="KKR13672.1"/>
    <property type="molecule type" value="Genomic_DNA"/>
</dbReference>
<dbReference type="GO" id="GO:0006508">
    <property type="term" value="P:proteolysis"/>
    <property type="evidence" value="ECO:0007669"/>
    <property type="project" value="InterPro"/>
</dbReference>
<evidence type="ECO:0000256" key="1">
    <source>
        <dbReference type="ARBA" id="ARBA00022801"/>
    </source>
</evidence>
<comment type="caution">
    <text evidence="4">The sequence shown here is derived from an EMBL/GenBank/DDBJ whole genome shotgun (WGS) entry which is preliminary data.</text>
</comment>
<reference evidence="4 5" key="1">
    <citation type="journal article" date="2015" name="Nature">
        <title>rRNA introns, odd ribosomes, and small enigmatic genomes across a large radiation of phyla.</title>
        <authorList>
            <person name="Brown C.T."/>
            <person name="Hug L.A."/>
            <person name="Thomas B.C."/>
            <person name="Sharon I."/>
            <person name="Castelle C.J."/>
            <person name="Singh A."/>
            <person name="Wilkins M.J."/>
            <person name="Williams K.H."/>
            <person name="Banfield J.F."/>
        </authorList>
    </citation>
    <scope>NUCLEOTIDE SEQUENCE [LARGE SCALE GENOMIC DNA]</scope>
</reference>